<organism evidence="1">
    <name type="scientific">marine sediment metagenome</name>
    <dbReference type="NCBI Taxonomy" id="412755"/>
    <lineage>
        <taxon>unclassified sequences</taxon>
        <taxon>metagenomes</taxon>
        <taxon>ecological metagenomes</taxon>
    </lineage>
</organism>
<dbReference type="EMBL" id="LAZR01029795">
    <property type="protein sequence ID" value="KKL58519.1"/>
    <property type="molecule type" value="Genomic_DNA"/>
</dbReference>
<dbReference type="AlphaFoldDB" id="A0A0F9DA31"/>
<sequence>EFEGAGREVKSMLNPLWLFSRPERGIRRASLAANYLYAKNKQGMSDAAARVFAQRSMRVQSFVYNTTAMPRWMRSPLGKLVGQFKAYIVQEMQFLSTLSGGEWVRYLALTGMLGGPQAIMHVLQSLPLLDNMGVLEKIEEWMLNQRISEDVPLIGGKRWMFGVPGLLGTDISISAAVQIPGKLNEWAGPFISDVIKIGQMTYDGLNIGFEEAFGVKEFKESNTAVGKTQAVVDKVGQFMVQMNYMNDILTTQYKFQPSGEIWARNRDQYPTFPIESTMDYVKLFMGAKPIQKAVYQNKVRIVQRTMRRRTERVRNLVTRGIRLFNSEMRLPPNFVEDLVREGVPDSDSFVRALTNRQLTPEQRYLMGKSKVDQLFTLDVFYDELHKSLGDTIE</sequence>
<proteinExistence type="predicted"/>
<gene>
    <name evidence="1" type="ORF">LCGC14_2224580</name>
</gene>
<evidence type="ECO:0000313" key="1">
    <source>
        <dbReference type="EMBL" id="KKL58519.1"/>
    </source>
</evidence>
<reference evidence="1" key="1">
    <citation type="journal article" date="2015" name="Nature">
        <title>Complex archaea that bridge the gap between prokaryotes and eukaryotes.</title>
        <authorList>
            <person name="Spang A."/>
            <person name="Saw J.H."/>
            <person name="Jorgensen S.L."/>
            <person name="Zaremba-Niedzwiedzka K."/>
            <person name="Martijn J."/>
            <person name="Lind A.E."/>
            <person name="van Eijk R."/>
            <person name="Schleper C."/>
            <person name="Guy L."/>
            <person name="Ettema T.J."/>
        </authorList>
    </citation>
    <scope>NUCLEOTIDE SEQUENCE</scope>
</reference>
<name>A0A0F9DA31_9ZZZZ</name>
<protein>
    <submittedName>
        <fullName evidence="1">Uncharacterized protein</fullName>
    </submittedName>
</protein>
<comment type="caution">
    <text evidence="1">The sequence shown here is derived from an EMBL/GenBank/DDBJ whole genome shotgun (WGS) entry which is preliminary data.</text>
</comment>
<feature type="non-terminal residue" evidence="1">
    <location>
        <position position="1"/>
    </location>
</feature>
<accession>A0A0F9DA31</accession>